<dbReference type="RefSeq" id="WP_211043062.1">
    <property type="nucleotide sequence ID" value="NZ_JAELVF020000001.1"/>
</dbReference>
<evidence type="ECO:0000256" key="1">
    <source>
        <dbReference type="SAM" id="MobiDB-lite"/>
    </source>
</evidence>
<feature type="region of interest" description="Disordered" evidence="1">
    <location>
        <begin position="382"/>
        <end position="406"/>
    </location>
</feature>
<dbReference type="PANTHER" id="PTHR36836">
    <property type="entry name" value="COLANIC ACID BIOSYNTHESIS PROTEIN WCAK"/>
    <property type="match status" value="1"/>
</dbReference>
<name>A0A949N604_9ACTN</name>
<feature type="region of interest" description="Disordered" evidence="1">
    <location>
        <begin position="1"/>
        <end position="21"/>
    </location>
</feature>
<sequence length="772" mass="85069">MTTAETPADPAPGNAPRTAPYTASSASAAAARLTGKRRVAFVCFATEPELPGLAVLLRSLALSNPELCEDFVLVRPELPEERITPLRRLHPRLVERRGSSRADLLRTTGYDTLIALTPGMLVRGDLSPLLRINTGTAAVLQPVGAHPDELAPDPDGLLVFQTADAQQVDSPAELAASADQLLGAAHDFPVRRLHGDTPLPEPSDARVLRLHTDHRPWAWRRPGFGPVDEAWAAHEWDDETFRARYCALRAPQHPDLLRHFAPSVLASRPTVDLAHRLGAVHLAAGEYEEAVEVLAGAGARANQPRFHETLGRALSALSRYDEARTHFLLAAADPEVAPRAFGRLAKLARIRGDAAAAQEYARQGLAVDPTHRECRAQLRPEPFQLDAAPASYPGEATPAGSRAGQRPVSGEQFAHVALYATGQENAGDKVLPEAVRRSLEPEEPGPARWHGVDAHHLFDEDALAAVNARRGLVIGGGGLFLPDTVPNGHSGWQWNVPDELLRRIEVPVAVFAVGYNVFDGQSYRRKRFLRSLRTLVERADFVGLRNHGSVERVRALLPEELRERVGYQPCPTTVTRHIQPGWADPASRTDTVLLNCAYDRSGHRFGHDYGHFLDQLARAVRALSDHAEVRYAPHMPDDERLVADLRRAHGLTLPVERLYDRSNAEIHELFARVRLVIGMRGHAGMIPFGCGTPILSLVSHPKMVYFLTDIERPEWGLSVHDPHLADRLVERAGAILNDHDDAVADVHERQQRLWEITRANTATLREIMPVRT</sequence>
<proteinExistence type="predicted"/>
<accession>A0A949N604</accession>
<evidence type="ECO:0000259" key="2">
    <source>
        <dbReference type="Pfam" id="PF04230"/>
    </source>
</evidence>
<dbReference type="EMBL" id="JAELVF020000001">
    <property type="protein sequence ID" value="MBU7598552.1"/>
    <property type="molecule type" value="Genomic_DNA"/>
</dbReference>
<gene>
    <name evidence="3" type="ORF">JGS22_013245</name>
</gene>
<dbReference type="PANTHER" id="PTHR36836:SF1">
    <property type="entry name" value="COLANIC ACID BIOSYNTHESIS PROTEIN WCAK"/>
    <property type="match status" value="1"/>
</dbReference>
<protein>
    <submittedName>
        <fullName evidence="3">Polysaccharide pyruvyl transferase family protein</fullName>
    </submittedName>
</protein>
<organism evidence="3 4">
    <name type="scientific">Streptomyces tardus</name>
    <dbReference type="NCBI Taxonomy" id="2780544"/>
    <lineage>
        <taxon>Bacteria</taxon>
        <taxon>Bacillati</taxon>
        <taxon>Actinomycetota</taxon>
        <taxon>Actinomycetes</taxon>
        <taxon>Kitasatosporales</taxon>
        <taxon>Streptomycetaceae</taxon>
        <taxon>Streptomyces</taxon>
    </lineage>
</organism>
<dbReference type="InterPro" id="IPR007345">
    <property type="entry name" value="Polysacch_pyruvyl_Trfase"/>
</dbReference>
<evidence type="ECO:0000313" key="4">
    <source>
        <dbReference type="Proteomes" id="UP000694501"/>
    </source>
</evidence>
<dbReference type="AlphaFoldDB" id="A0A949N604"/>
<dbReference type="SUPFAM" id="SSF48452">
    <property type="entry name" value="TPR-like"/>
    <property type="match status" value="1"/>
</dbReference>
<keyword evidence="3" id="KW-0808">Transferase</keyword>
<dbReference type="Gene3D" id="1.25.40.10">
    <property type="entry name" value="Tetratricopeptide repeat domain"/>
    <property type="match status" value="1"/>
</dbReference>
<comment type="caution">
    <text evidence="3">The sequence shown here is derived from an EMBL/GenBank/DDBJ whole genome shotgun (WGS) entry which is preliminary data.</text>
</comment>
<dbReference type="InterPro" id="IPR011990">
    <property type="entry name" value="TPR-like_helical_dom_sf"/>
</dbReference>
<evidence type="ECO:0000313" key="3">
    <source>
        <dbReference type="EMBL" id="MBU7598552.1"/>
    </source>
</evidence>
<keyword evidence="4" id="KW-1185">Reference proteome</keyword>
<dbReference type="Pfam" id="PF04230">
    <property type="entry name" value="PS_pyruv_trans"/>
    <property type="match status" value="1"/>
</dbReference>
<dbReference type="Proteomes" id="UP000694501">
    <property type="component" value="Unassembled WGS sequence"/>
</dbReference>
<feature type="domain" description="Polysaccharide pyruvyl transferase" evidence="2">
    <location>
        <begin position="472"/>
        <end position="698"/>
    </location>
</feature>
<reference evidence="3" key="1">
    <citation type="submission" date="2021-06" db="EMBL/GenBank/DDBJ databases">
        <title>Sequencing of actinobacteria type strains.</title>
        <authorList>
            <person name="Nguyen G.-S."/>
            <person name="Wentzel A."/>
        </authorList>
    </citation>
    <scope>NUCLEOTIDE SEQUENCE</scope>
    <source>
        <strain evidence="3">P38-E01</strain>
    </source>
</reference>
<dbReference type="GO" id="GO:0016740">
    <property type="term" value="F:transferase activity"/>
    <property type="evidence" value="ECO:0007669"/>
    <property type="project" value="UniProtKB-KW"/>
</dbReference>